<evidence type="ECO:0000313" key="2">
    <source>
        <dbReference type="Proteomes" id="UP000177682"/>
    </source>
</evidence>
<organism evidence="1 2">
    <name type="scientific">Candidatus Doudnabacteria bacterium RIFCSPHIGHO2_12_FULL_48_16</name>
    <dbReference type="NCBI Taxonomy" id="1817838"/>
    <lineage>
        <taxon>Bacteria</taxon>
        <taxon>Candidatus Doudnaibacteriota</taxon>
    </lineage>
</organism>
<dbReference type="EMBL" id="MFEY01000007">
    <property type="protein sequence ID" value="OGE90079.1"/>
    <property type="molecule type" value="Genomic_DNA"/>
</dbReference>
<gene>
    <name evidence="1" type="ORF">A3E29_03145</name>
</gene>
<protein>
    <submittedName>
        <fullName evidence="1">Uncharacterized protein</fullName>
    </submittedName>
</protein>
<comment type="caution">
    <text evidence="1">The sequence shown here is derived from an EMBL/GenBank/DDBJ whole genome shotgun (WGS) entry which is preliminary data.</text>
</comment>
<name>A0A1F5PJP5_9BACT</name>
<proteinExistence type="predicted"/>
<accession>A0A1F5PJP5</accession>
<dbReference type="AlphaFoldDB" id="A0A1F5PJP5"/>
<reference evidence="1 2" key="1">
    <citation type="journal article" date="2016" name="Nat. Commun.">
        <title>Thousands of microbial genomes shed light on interconnected biogeochemical processes in an aquifer system.</title>
        <authorList>
            <person name="Anantharaman K."/>
            <person name="Brown C.T."/>
            <person name="Hug L.A."/>
            <person name="Sharon I."/>
            <person name="Castelle C.J."/>
            <person name="Probst A.J."/>
            <person name="Thomas B.C."/>
            <person name="Singh A."/>
            <person name="Wilkins M.J."/>
            <person name="Karaoz U."/>
            <person name="Brodie E.L."/>
            <person name="Williams K.H."/>
            <person name="Hubbard S.S."/>
            <person name="Banfield J.F."/>
        </authorList>
    </citation>
    <scope>NUCLEOTIDE SEQUENCE [LARGE SCALE GENOMIC DNA]</scope>
</reference>
<dbReference type="Proteomes" id="UP000177682">
    <property type="component" value="Unassembled WGS sequence"/>
</dbReference>
<sequence length="117" mass="13298">MNLEETVTSIDDNAGSEKPLYYLYVASQIEQAIEHLQDLLEKAKAEDLSESWFRINMANALTDLNRGYNLRYPENHVAITVNNASKLPQEIVEELGYTGKSIDEFVCSVIENNQETK</sequence>
<evidence type="ECO:0000313" key="1">
    <source>
        <dbReference type="EMBL" id="OGE90079.1"/>
    </source>
</evidence>